<dbReference type="AlphaFoldDB" id="A0A160SZK3"/>
<dbReference type="OrthoDB" id="9807874at2"/>
<reference evidence="2" key="1">
    <citation type="submission" date="2016-01" db="EMBL/GenBank/DDBJ databases">
        <authorList>
            <person name="Mcilroy J.S."/>
            <person name="Karst M S."/>
            <person name="Albertsen M."/>
        </authorList>
    </citation>
    <scope>NUCLEOTIDE SEQUENCE</scope>
    <source>
        <strain evidence="2">Cfx-K</strain>
    </source>
</reference>
<evidence type="ECO:0000256" key="1">
    <source>
        <dbReference type="SAM" id="Phobius"/>
    </source>
</evidence>
<protein>
    <submittedName>
        <fullName evidence="2">Tetratricopeptide TPR_2 repeat protein</fullName>
    </submittedName>
</protein>
<dbReference type="RefSeq" id="WP_095042415.1">
    <property type="nucleotide sequence ID" value="NZ_LN890655.1"/>
</dbReference>
<feature type="transmembrane region" description="Helical" evidence="1">
    <location>
        <begin position="272"/>
        <end position="291"/>
    </location>
</feature>
<keyword evidence="1" id="KW-1133">Transmembrane helix</keyword>
<feature type="transmembrane region" description="Helical" evidence="1">
    <location>
        <begin position="244"/>
        <end position="266"/>
    </location>
</feature>
<name>A0A160SZK3_9CHLR</name>
<keyword evidence="1" id="KW-0472">Membrane</keyword>
<evidence type="ECO:0000313" key="2">
    <source>
        <dbReference type="EMBL" id="CUS02846.2"/>
    </source>
</evidence>
<dbReference type="CDD" id="cd19756">
    <property type="entry name" value="Bbox2"/>
    <property type="match status" value="1"/>
</dbReference>
<dbReference type="InterPro" id="IPR011990">
    <property type="entry name" value="TPR-like_helical_dom_sf"/>
</dbReference>
<keyword evidence="3" id="KW-1185">Reference proteome</keyword>
<feature type="transmembrane region" description="Helical" evidence="1">
    <location>
        <begin position="211"/>
        <end position="232"/>
    </location>
</feature>
<dbReference type="KEGG" id="pbf:CFX0092_A0968"/>
<organism evidence="2 3">
    <name type="scientific">Candidatus Promineifilum breve</name>
    <dbReference type="NCBI Taxonomy" id="1806508"/>
    <lineage>
        <taxon>Bacteria</taxon>
        <taxon>Bacillati</taxon>
        <taxon>Chloroflexota</taxon>
        <taxon>Ardenticatenia</taxon>
        <taxon>Candidatus Promineifilales</taxon>
        <taxon>Candidatus Promineifilaceae</taxon>
        <taxon>Candidatus Promineifilum</taxon>
    </lineage>
</organism>
<dbReference type="SUPFAM" id="SSF48452">
    <property type="entry name" value="TPR-like"/>
    <property type="match status" value="1"/>
</dbReference>
<dbReference type="Gene3D" id="1.25.40.10">
    <property type="entry name" value="Tetratricopeptide repeat domain"/>
    <property type="match status" value="1"/>
</dbReference>
<keyword evidence="1" id="KW-0812">Transmembrane</keyword>
<evidence type="ECO:0000313" key="3">
    <source>
        <dbReference type="Proteomes" id="UP000215027"/>
    </source>
</evidence>
<dbReference type="Proteomes" id="UP000215027">
    <property type="component" value="Chromosome I"/>
</dbReference>
<proteinExistence type="predicted"/>
<dbReference type="SUPFAM" id="SSF57845">
    <property type="entry name" value="B-box zinc-binding domain"/>
    <property type="match status" value="1"/>
</dbReference>
<dbReference type="EMBL" id="LN890655">
    <property type="protein sequence ID" value="CUS02846.2"/>
    <property type="molecule type" value="Genomic_DNA"/>
</dbReference>
<feature type="transmembrane region" description="Helical" evidence="1">
    <location>
        <begin position="186"/>
        <end position="205"/>
    </location>
</feature>
<gene>
    <name evidence="2" type="ORF">CFX0092_A0968</name>
</gene>
<sequence>MMITDPRLRTLLTQAERNASYGKNAAAESMYRQILSDAPDVAEAWAGLAAVVGDPAEKRAAYERALALAPDMPAAVAGLARLDGRPVPPEVEAALAPVEVVKAAAPPEAATSLERALGVPGEAKPEAAAYELVCYRHPDRPTSLRCYNCNRPICISCANKTPVGYICPECQRDAEDAFFNSRPIDYLVAALVSLPISLLAGYLMTRFAGGMFVFFLLIFFISGAVGGFIGRITKRAIGGRRGRYLPALVVAMMVLGVAIPVFLGFLTGMVGLFNLIGPAIYLFVGASAAYWQMR</sequence>
<accession>A0A160SZK3</accession>